<sequence length="459" mass="49828">MGSPAGPSHIYMILLACLSFYLLGVHMLSANAGRDPQKSDINFPSMLPDEDFCASLRTLPRRAHVVSLTDFGGVGDGKTSNTHAFQDAINSLMAYTDQGGSQLYVPAGRWLTGSFNLTSHFTLYLDKDAVILGSLDTKDWPIIDSLPSYGRGRELPGGRHISLIHGSNLTDVVITGENGTVDGQGQMWWNMHTNGELDYTRGHLVELMHCQNVIISSLTFRNSPFWTIHPVYSSNVLVQNVTILSPIDSPNTDGIDPDSSTLVCIEDCYIQNGDDLIAIKSGWDEYGIAYAQPSAKIKIQGIVGGTRSSSGIALGSEMSGGISDVYVNNVVVHHAATGIRIKSAQGRGGYVKNVFVSDIMLYNVKTGIGFTALYGEHPDKKYNKNAEPLVDRVFITNISGQNVTVAGDFEGLADDPFQGIYLANITMNVTSRSKMWHCVNVGGYSSLVYPQPCPEFSEL</sequence>
<dbReference type="SUPFAM" id="SSF51126">
    <property type="entry name" value="Pectin lyase-like"/>
    <property type="match status" value="1"/>
</dbReference>
<protein>
    <recommendedName>
        <fullName evidence="8">Polygalacturonase</fullName>
    </recommendedName>
</protein>
<evidence type="ECO:0000313" key="7">
    <source>
        <dbReference type="Proteomes" id="UP000825935"/>
    </source>
</evidence>
<evidence type="ECO:0000313" key="6">
    <source>
        <dbReference type="EMBL" id="KAH7278599.1"/>
    </source>
</evidence>
<dbReference type="InterPro" id="IPR006626">
    <property type="entry name" value="PbH1"/>
</dbReference>
<dbReference type="InterPro" id="IPR051801">
    <property type="entry name" value="GH28_Enzymes"/>
</dbReference>
<evidence type="ECO:0008006" key="8">
    <source>
        <dbReference type="Google" id="ProtNLM"/>
    </source>
</evidence>
<dbReference type="InterPro" id="IPR000743">
    <property type="entry name" value="Glyco_hydro_28"/>
</dbReference>
<dbReference type="GO" id="GO:0005975">
    <property type="term" value="P:carbohydrate metabolic process"/>
    <property type="evidence" value="ECO:0007669"/>
    <property type="project" value="InterPro"/>
</dbReference>
<feature type="chain" id="PRO_5035865579" description="Polygalacturonase" evidence="5">
    <location>
        <begin position="25"/>
        <end position="459"/>
    </location>
</feature>
<dbReference type="PANTHER" id="PTHR31339">
    <property type="entry name" value="PECTIN LYASE-RELATED"/>
    <property type="match status" value="1"/>
</dbReference>
<gene>
    <name evidence="6" type="ORF">KP509_38G048100</name>
</gene>
<accession>A0A8T2Q4K0</accession>
<evidence type="ECO:0000256" key="4">
    <source>
        <dbReference type="RuleBase" id="RU361169"/>
    </source>
</evidence>
<dbReference type="InterPro" id="IPR012334">
    <property type="entry name" value="Pectin_lyas_fold"/>
</dbReference>
<keyword evidence="7" id="KW-1185">Reference proteome</keyword>
<evidence type="ECO:0000256" key="5">
    <source>
        <dbReference type="SAM" id="SignalP"/>
    </source>
</evidence>
<feature type="signal peptide" evidence="5">
    <location>
        <begin position="1"/>
        <end position="24"/>
    </location>
</feature>
<evidence type="ECO:0000256" key="1">
    <source>
        <dbReference type="ARBA" id="ARBA00008834"/>
    </source>
</evidence>
<dbReference type="Gene3D" id="2.160.20.10">
    <property type="entry name" value="Single-stranded right-handed beta-helix, Pectin lyase-like"/>
    <property type="match status" value="1"/>
</dbReference>
<dbReference type="Pfam" id="PF00295">
    <property type="entry name" value="Glyco_hydro_28"/>
    <property type="match status" value="1"/>
</dbReference>
<keyword evidence="2 4" id="KW-0378">Hydrolase</keyword>
<proteinExistence type="inferred from homology"/>
<reference evidence="6" key="1">
    <citation type="submission" date="2021-08" db="EMBL/GenBank/DDBJ databases">
        <title>WGS assembly of Ceratopteris richardii.</title>
        <authorList>
            <person name="Marchant D.B."/>
            <person name="Chen G."/>
            <person name="Jenkins J."/>
            <person name="Shu S."/>
            <person name="Leebens-Mack J."/>
            <person name="Grimwood J."/>
            <person name="Schmutz J."/>
            <person name="Soltis P."/>
            <person name="Soltis D."/>
            <person name="Chen Z.-H."/>
        </authorList>
    </citation>
    <scope>NUCLEOTIDE SEQUENCE</scope>
    <source>
        <strain evidence="6">Whitten #5841</strain>
        <tissue evidence="6">Leaf</tissue>
    </source>
</reference>
<organism evidence="6 7">
    <name type="scientific">Ceratopteris richardii</name>
    <name type="common">Triangle waterfern</name>
    <dbReference type="NCBI Taxonomy" id="49495"/>
    <lineage>
        <taxon>Eukaryota</taxon>
        <taxon>Viridiplantae</taxon>
        <taxon>Streptophyta</taxon>
        <taxon>Embryophyta</taxon>
        <taxon>Tracheophyta</taxon>
        <taxon>Polypodiopsida</taxon>
        <taxon>Polypodiidae</taxon>
        <taxon>Polypodiales</taxon>
        <taxon>Pteridineae</taxon>
        <taxon>Pteridaceae</taxon>
        <taxon>Parkerioideae</taxon>
        <taxon>Ceratopteris</taxon>
    </lineage>
</organism>
<dbReference type="EMBL" id="CM035443">
    <property type="protein sequence ID" value="KAH7278599.1"/>
    <property type="molecule type" value="Genomic_DNA"/>
</dbReference>
<evidence type="ECO:0000256" key="2">
    <source>
        <dbReference type="ARBA" id="ARBA00022801"/>
    </source>
</evidence>
<dbReference type="InterPro" id="IPR011050">
    <property type="entry name" value="Pectin_lyase_fold/virulence"/>
</dbReference>
<keyword evidence="5" id="KW-0732">Signal</keyword>
<dbReference type="Proteomes" id="UP000825935">
    <property type="component" value="Chromosome 38"/>
</dbReference>
<dbReference type="AlphaFoldDB" id="A0A8T2Q4K0"/>
<evidence type="ECO:0000256" key="3">
    <source>
        <dbReference type="ARBA" id="ARBA00023295"/>
    </source>
</evidence>
<dbReference type="OrthoDB" id="187139at2759"/>
<dbReference type="PANTHER" id="PTHR31339:SF9">
    <property type="entry name" value="PLASMIN AND FIBRONECTIN-BINDING PROTEIN A"/>
    <property type="match status" value="1"/>
</dbReference>
<dbReference type="GO" id="GO:0004650">
    <property type="term" value="F:polygalacturonase activity"/>
    <property type="evidence" value="ECO:0007669"/>
    <property type="project" value="InterPro"/>
</dbReference>
<comment type="similarity">
    <text evidence="1 4">Belongs to the glycosyl hydrolase 28 family.</text>
</comment>
<comment type="caution">
    <text evidence="6">The sequence shown here is derived from an EMBL/GenBank/DDBJ whole genome shotgun (WGS) entry which is preliminary data.</text>
</comment>
<name>A0A8T2Q4K0_CERRI</name>
<dbReference type="OMA" id="NTHAFQS"/>
<dbReference type="SMART" id="SM00710">
    <property type="entry name" value="PbH1"/>
    <property type="match status" value="5"/>
</dbReference>
<keyword evidence="3 4" id="KW-0326">Glycosidase</keyword>